<sequence length="217" mass="23341">MGFHEPQFSIEFDTPLLSMLICDPQAQVTGGQVHLSSNGSLFVEATGLPPVGNIPQPAANFLFSQSLLTATRLTDGVAQNSSHFAAIVSSRMFLTQPDSINSTSIYRPLSPDTIERNVGAFLLSASKAFVDGYNPESNTSNATTFTTMVVRATTQEQVIALTASETFLIITIVLSLFAVVLVTALCTNVPDSFQLFNLEAIIRSLIELPPRTPRDGT</sequence>
<dbReference type="EMBL" id="MU151481">
    <property type="protein sequence ID" value="KAF9443381.1"/>
    <property type="molecule type" value="Genomic_DNA"/>
</dbReference>
<proteinExistence type="predicted"/>
<dbReference type="Proteomes" id="UP000807342">
    <property type="component" value="Unassembled WGS sequence"/>
</dbReference>
<accession>A0A9P5X4S6</accession>
<reference evidence="2" key="1">
    <citation type="submission" date="2020-11" db="EMBL/GenBank/DDBJ databases">
        <authorList>
            <consortium name="DOE Joint Genome Institute"/>
            <person name="Ahrendt S."/>
            <person name="Riley R."/>
            <person name="Andreopoulos W."/>
            <person name="Labutti K."/>
            <person name="Pangilinan J."/>
            <person name="Ruiz-Duenas F.J."/>
            <person name="Barrasa J.M."/>
            <person name="Sanchez-Garcia M."/>
            <person name="Camarero S."/>
            <person name="Miyauchi S."/>
            <person name="Serrano A."/>
            <person name="Linde D."/>
            <person name="Babiker R."/>
            <person name="Drula E."/>
            <person name="Ayuso-Fernandez I."/>
            <person name="Pacheco R."/>
            <person name="Padilla G."/>
            <person name="Ferreira P."/>
            <person name="Barriuso J."/>
            <person name="Kellner H."/>
            <person name="Castanera R."/>
            <person name="Alfaro M."/>
            <person name="Ramirez L."/>
            <person name="Pisabarro A.G."/>
            <person name="Kuo A."/>
            <person name="Tritt A."/>
            <person name="Lipzen A."/>
            <person name="He G."/>
            <person name="Yan M."/>
            <person name="Ng V."/>
            <person name="Cullen D."/>
            <person name="Martin F."/>
            <person name="Rosso M.-N."/>
            <person name="Henrissat B."/>
            <person name="Hibbett D."/>
            <person name="Martinez A.T."/>
            <person name="Grigoriev I.V."/>
        </authorList>
    </citation>
    <scope>NUCLEOTIDE SEQUENCE</scope>
    <source>
        <strain evidence="2">MF-IS2</strain>
    </source>
</reference>
<evidence type="ECO:0000313" key="2">
    <source>
        <dbReference type="EMBL" id="KAF9443381.1"/>
    </source>
</evidence>
<organism evidence="2 3">
    <name type="scientific">Macrolepiota fuliginosa MF-IS2</name>
    <dbReference type="NCBI Taxonomy" id="1400762"/>
    <lineage>
        <taxon>Eukaryota</taxon>
        <taxon>Fungi</taxon>
        <taxon>Dikarya</taxon>
        <taxon>Basidiomycota</taxon>
        <taxon>Agaricomycotina</taxon>
        <taxon>Agaricomycetes</taxon>
        <taxon>Agaricomycetidae</taxon>
        <taxon>Agaricales</taxon>
        <taxon>Agaricineae</taxon>
        <taxon>Agaricaceae</taxon>
        <taxon>Macrolepiota</taxon>
    </lineage>
</organism>
<evidence type="ECO:0000313" key="3">
    <source>
        <dbReference type="Proteomes" id="UP000807342"/>
    </source>
</evidence>
<dbReference type="OrthoDB" id="3002717at2759"/>
<keyword evidence="1" id="KW-0472">Membrane</keyword>
<protein>
    <submittedName>
        <fullName evidence="2">Uncharacterized protein</fullName>
    </submittedName>
</protein>
<name>A0A9P5X4S6_9AGAR</name>
<gene>
    <name evidence="2" type="ORF">P691DRAFT_737944</name>
</gene>
<keyword evidence="1" id="KW-1133">Transmembrane helix</keyword>
<keyword evidence="1" id="KW-0812">Transmembrane</keyword>
<comment type="caution">
    <text evidence="2">The sequence shown here is derived from an EMBL/GenBank/DDBJ whole genome shotgun (WGS) entry which is preliminary data.</text>
</comment>
<feature type="transmembrane region" description="Helical" evidence="1">
    <location>
        <begin position="167"/>
        <end position="186"/>
    </location>
</feature>
<feature type="non-terminal residue" evidence="2">
    <location>
        <position position="217"/>
    </location>
</feature>
<keyword evidence="3" id="KW-1185">Reference proteome</keyword>
<dbReference type="AlphaFoldDB" id="A0A9P5X4S6"/>
<evidence type="ECO:0000256" key="1">
    <source>
        <dbReference type="SAM" id="Phobius"/>
    </source>
</evidence>